<evidence type="ECO:0000259" key="1">
    <source>
        <dbReference type="Pfam" id="PF24864"/>
    </source>
</evidence>
<dbReference type="OrthoDB" id="515692at2759"/>
<evidence type="ECO:0000313" key="2">
    <source>
        <dbReference type="EMBL" id="KGQ01496.1"/>
    </source>
</evidence>
<keyword evidence="3" id="KW-1185">Reference proteome</keyword>
<protein>
    <recommendedName>
        <fullName evidence="1">DUF7730 domain-containing protein</fullName>
    </recommendedName>
</protein>
<proteinExistence type="predicted"/>
<reference evidence="2 3" key="1">
    <citation type="journal article" date="2011" name="PLoS Genet.">
        <title>Comparative genomic analysis of human fungal pathogens causing paracoccidioidomycosis.</title>
        <authorList>
            <person name="Desjardins C.A."/>
            <person name="Champion M.D."/>
            <person name="Holder J.W."/>
            <person name="Muszewska A."/>
            <person name="Goldberg J."/>
            <person name="Bailao A.M."/>
            <person name="Brigido M.M."/>
            <person name="Ferreira M.E."/>
            <person name="Garcia A.M."/>
            <person name="Grynberg M."/>
            <person name="Gujja S."/>
            <person name="Heiman D.I."/>
            <person name="Henn M.R."/>
            <person name="Kodira C.D."/>
            <person name="Leon-Narvaez H."/>
            <person name="Longo L.V."/>
            <person name="Ma L.J."/>
            <person name="Malavazi I."/>
            <person name="Matsuo A.L."/>
            <person name="Morais F.V."/>
            <person name="Pereira M."/>
            <person name="Rodriguez-Brito S."/>
            <person name="Sakthikumar S."/>
            <person name="Salem-Izacc S.M."/>
            <person name="Sykes S.M."/>
            <person name="Teixeira M.M."/>
            <person name="Vallejo M.C."/>
            <person name="Walter M.E."/>
            <person name="Yandava C."/>
            <person name="Young S."/>
            <person name="Zeng Q."/>
            <person name="Zucker J."/>
            <person name="Felipe M.S."/>
            <person name="Goldman G.H."/>
            <person name="Haas B.J."/>
            <person name="McEwen J.G."/>
            <person name="Nino-Vega G."/>
            <person name="Puccia R."/>
            <person name="San-Blas G."/>
            <person name="Soares C.M."/>
            <person name="Birren B.W."/>
            <person name="Cuomo C.A."/>
        </authorList>
    </citation>
    <scope>NUCLEOTIDE SEQUENCE [LARGE SCALE GENOMIC DNA]</scope>
    <source>
        <strain evidence="3">ATCC MYA-826 / Pb01</strain>
    </source>
</reference>
<dbReference type="STRING" id="502779.A0A0A2V104"/>
<dbReference type="HOGENOM" id="CLU_1949455_0_0_1"/>
<dbReference type="InterPro" id="IPR056632">
    <property type="entry name" value="DUF7730"/>
</dbReference>
<sequence length="129" mass="15503">MHMDLFLAYPMKRKKKKLKKRQQAAQPRHANFPRPWDRDSSKLLEWQWILPSPAPRMMTCWQAYIEGVDVLYRTNKMHINGMKLFDHLPRLLLPQRLAAIKSAELVWDIYPRVRSLLTFHDVPYPNLRP</sequence>
<evidence type="ECO:0000313" key="3">
    <source>
        <dbReference type="Proteomes" id="UP000002059"/>
    </source>
</evidence>
<accession>A0A0A2V104</accession>
<dbReference type="AlphaFoldDB" id="A0A0A2V104"/>
<dbReference type="RefSeq" id="XP_015703015.1">
    <property type="nucleotide sequence ID" value="XM_015847423.1"/>
</dbReference>
<organism evidence="2 3">
    <name type="scientific">Paracoccidioides lutzii (strain ATCC MYA-826 / Pb01)</name>
    <name type="common">Paracoccidioides brasiliensis</name>
    <dbReference type="NCBI Taxonomy" id="502779"/>
    <lineage>
        <taxon>Eukaryota</taxon>
        <taxon>Fungi</taxon>
        <taxon>Dikarya</taxon>
        <taxon>Ascomycota</taxon>
        <taxon>Pezizomycotina</taxon>
        <taxon>Eurotiomycetes</taxon>
        <taxon>Eurotiomycetidae</taxon>
        <taxon>Onygenales</taxon>
        <taxon>Ajellomycetaceae</taxon>
        <taxon>Paracoccidioides</taxon>
    </lineage>
</organism>
<dbReference type="Pfam" id="PF24864">
    <property type="entry name" value="DUF7730"/>
    <property type="match status" value="1"/>
</dbReference>
<dbReference type="VEuPathDB" id="FungiDB:PAAG_11846"/>
<gene>
    <name evidence="2" type="ORF">PAAG_11846</name>
</gene>
<dbReference type="EMBL" id="KN294001">
    <property type="protein sequence ID" value="KGQ01496.1"/>
    <property type="molecule type" value="Genomic_DNA"/>
</dbReference>
<name>A0A0A2V104_PARBA</name>
<dbReference type="Proteomes" id="UP000002059">
    <property type="component" value="Partially assembled WGS sequence"/>
</dbReference>
<feature type="domain" description="DUF7730" evidence="1">
    <location>
        <begin position="57"/>
        <end position="110"/>
    </location>
</feature>
<dbReference type="GeneID" id="9097239"/>
<dbReference type="KEGG" id="pbl:PAAG_11846"/>